<evidence type="ECO:0000313" key="3">
    <source>
        <dbReference type="Proteomes" id="UP000218209"/>
    </source>
</evidence>
<proteinExistence type="predicted"/>
<dbReference type="EMBL" id="KV919045">
    <property type="protein sequence ID" value="OSX72687.1"/>
    <property type="molecule type" value="Genomic_DNA"/>
</dbReference>
<evidence type="ECO:0000256" key="1">
    <source>
        <dbReference type="SAM" id="MobiDB-lite"/>
    </source>
</evidence>
<evidence type="ECO:0000313" key="2">
    <source>
        <dbReference type="EMBL" id="OSX72687.1"/>
    </source>
</evidence>
<dbReference type="AlphaFoldDB" id="A0A1X6NVS7"/>
<feature type="region of interest" description="Disordered" evidence="1">
    <location>
        <begin position="45"/>
        <end position="74"/>
    </location>
</feature>
<reference evidence="2 3" key="1">
    <citation type="submission" date="2017-03" db="EMBL/GenBank/DDBJ databases">
        <title>WGS assembly of Porphyra umbilicalis.</title>
        <authorList>
            <person name="Brawley S.H."/>
            <person name="Blouin N.A."/>
            <person name="Ficko-Blean E."/>
            <person name="Wheeler G.L."/>
            <person name="Lohr M."/>
            <person name="Goodson H.V."/>
            <person name="Jenkins J.W."/>
            <person name="Blaby-Haas C.E."/>
            <person name="Helliwell K.E."/>
            <person name="Chan C."/>
            <person name="Marriage T."/>
            <person name="Bhattacharya D."/>
            <person name="Klein A.S."/>
            <person name="Badis Y."/>
            <person name="Brodie J."/>
            <person name="Cao Y."/>
            <person name="Collen J."/>
            <person name="Dittami S.M."/>
            <person name="Gachon C.M."/>
            <person name="Green B.R."/>
            <person name="Karpowicz S."/>
            <person name="Kim J.W."/>
            <person name="Kudahl U."/>
            <person name="Lin S."/>
            <person name="Michel G."/>
            <person name="Mittag M."/>
            <person name="Olson B.J."/>
            <person name="Pangilinan J."/>
            <person name="Peng Y."/>
            <person name="Qiu H."/>
            <person name="Shu S."/>
            <person name="Singer J.T."/>
            <person name="Smith A.G."/>
            <person name="Sprecher B.N."/>
            <person name="Wagner V."/>
            <person name="Wang W."/>
            <person name="Wang Z.-Y."/>
            <person name="Yan J."/>
            <person name="Yarish C."/>
            <person name="Zoeuner-Riek S."/>
            <person name="Zhuang Y."/>
            <person name="Zou Y."/>
            <person name="Lindquist E.A."/>
            <person name="Grimwood J."/>
            <person name="Barry K."/>
            <person name="Rokhsar D.S."/>
            <person name="Schmutz J."/>
            <person name="Stiller J.W."/>
            <person name="Grossman A.R."/>
            <person name="Prochnik S.E."/>
        </authorList>
    </citation>
    <scope>NUCLEOTIDE SEQUENCE [LARGE SCALE GENOMIC DNA]</scope>
    <source>
        <strain evidence="2">4086291</strain>
    </source>
</reference>
<dbReference type="Proteomes" id="UP000218209">
    <property type="component" value="Unassembled WGS sequence"/>
</dbReference>
<organism evidence="2 3">
    <name type="scientific">Porphyra umbilicalis</name>
    <name type="common">Purple laver</name>
    <name type="synonym">Red alga</name>
    <dbReference type="NCBI Taxonomy" id="2786"/>
    <lineage>
        <taxon>Eukaryota</taxon>
        <taxon>Rhodophyta</taxon>
        <taxon>Bangiophyceae</taxon>
        <taxon>Bangiales</taxon>
        <taxon>Bangiaceae</taxon>
        <taxon>Porphyra</taxon>
    </lineage>
</organism>
<protein>
    <submittedName>
        <fullName evidence="2">Uncharacterized protein</fullName>
    </submittedName>
</protein>
<feature type="compositionally biased region" description="Low complexity" evidence="1">
    <location>
        <begin position="52"/>
        <end position="65"/>
    </location>
</feature>
<accession>A0A1X6NVS7</accession>
<sequence>MPRRSRPSSTTASTRPPDSVVVFLLGGAVLAPQLFSRQCGVCGQQPAPPGPRGAVARRASVPAGARAERPPRGSWPGCLSSRHSLFLRRATRAALPFPVASLCGSL</sequence>
<keyword evidence="3" id="KW-1185">Reference proteome</keyword>
<name>A0A1X6NVS7_PORUM</name>
<gene>
    <name evidence="2" type="ORF">BU14_0414s0012</name>
</gene>